<protein>
    <recommendedName>
        <fullName evidence="4">nitrilase</fullName>
        <ecNumber evidence="4">3.5.5.1</ecNumber>
    </recommendedName>
</protein>
<evidence type="ECO:0000256" key="5">
    <source>
        <dbReference type="SAM" id="SignalP"/>
    </source>
</evidence>
<dbReference type="EMBL" id="KZ678143">
    <property type="protein sequence ID" value="PSN61605.1"/>
    <property type="molecule type" value="Genomic_DNA"/>
</dbReference>
<accession>A0A2T2N859</accession>
<dbReference type="Proteomes" id="UP000240883">
    <property type="component" value="Unassembled WGS sequence"/>
</dbReference>
<feature type="domain" description="CN hydrolase" evidence="6">
    <location>
        <begin position="59"/>
        <end position="316"/>
    </location>
</feature>
<gene>
    <name evidence="7" type="ORF">BS50DRAFT_143436</name>
</gene>
<sequence length="400" mass="44426">MMLLTPLIKFLATATVTAHAAVMPSISGSRMKRDYATGFEWDPDAFKVAAIRKPPVGFVYHALSNHTTWWDYDINGTVAQSIEMIHQAAAEGVKFIAFPELYFPGYPAFRTPNGPEDFKQYVSQTMELGSPEWQTLMQAFADTKMYGVIGWAQRANNSLFMTQSLVGPFANGSAGAIWNHQKFRPSGTERSLYSDGLLDTIRAQKLPFGTVSMLQCWENVYPESRFISSAQPANIHVASFPFGNDVPEEEEDQTPYLFWRAATIGYAAGAAGFPATLLPAAGAATIFSSKGTLVNESLDNSKESTDLIPYITAVFNTTAMFKDMSYSVNEWHSWGAVKNIIEGLPDGMPRRTGPFLQRVVFTIQQFTSGYIWTPALSCTPTSKWLCIKVWPQRVKDDFMA</sequence>
<keyword evidence="5" id="KW-0732">Signal</keyword>
<dbReference type="PANTHER" id="PTHR46044:SF14">
    <property type="entry name" value="ARYLACETONITRILASE"/>
    <property type="match status" value="1"/>
</dbReference>
<evidence type="ECO:0000256" key="1">
    <source>
        <dbReference type="ARBA" id="ARBA00008129"/>
    </source>
</evidence>
<dbReference type="Gene3D" id="3.60.110.10">
    <property type="entry name" value="Carbon-nitrogen hydrolase"/>
    <property type="match status" value="1"/>
</dbReference>
<evidence type="ECO:0000256" key="2">
    <source>
        <dbReference type="ARBA" id="ARBA00022801"/>
    </source>
</evidence>
<evidence type="ECO:0000259" key="6">
    <source>
        <dbReference type="PROSITE" id="PS50263"/>
    </source>
</evidence>
<comment type="catalytic activity">
    <reaction evidence="3">
        <text>a nitrile + 2 H2O = a carboxylate + NH4(+)</text>
        <dbReference type="Rhea" id="RHEA:21724"/>
        <dbReference type="ChEBI" id="CHEBI:15377"/>
        <dbReference type="ChEBI" id="CHEBI:18379"/>
        <dbReference type="ChEBI" id="CHEBI:28938"/>
        <dbReference type="ChEBI" id="CHEBI:29067"/>
        <dbReference type="EC" id="3.5.5.1"/>
    </reaction>
</comment>
<proteinExistence type="inferred from homology"/>
<evidence type="ECO:0000313" key="8">
    <source>
        <dbReference type="Proteomes" id="UP000240883"/>
    </source>
</evidence>
<dbReference type="InterPro" id="IPR003010">
    <property type="entry name" value="C-N_Hydrolase"/>
</dbReference>
<keyword evidence="2 7" id="KW-0378">Hydrolase</keyword>
<keyword evidence="8" id="KW-1185">Reference proteome</keyword>
<dbReference type="PANTHER" id="PTHR46044">
    <property type="entry name" value="NITRILASE"/>
    <property type="match status" value="1"/>
</dbReference>
<comment type="similarity">
    <text evidence="1">Belongs to the carbon-nitrogen hydrolase superfamily. Nitrilase family.</text>
</comment>
<dbReference type="OrthoDB" id="10250282at2759"/>
<dbReference type="STRING" id="1448308.A0A2T2N859"/>
<dbReference type="InterPro" id="IPR044149">
    <property type="entry name" value="Nitrilases_CHs"/>
</dbReference>
<dbReference type="GO" id="GO:0000257">
    <property type="term" value="F:nitrilase activity"/>
    <property type="evidence" value="ECO:0007669"/>
    <property type="project" value="UniProtKB-EC"/>
</dbReference>
<organism evidence="7 8">
    <name type="scientific">Corynespora cassiicola Philippines</name>
    <dbReference type="NCBI Taxonomy" id="1448308"/>
    <lineage>
        <taxon>Eukaryota</taxon>
        <taxon>Fungi</taxon>
        <taxon>Dikarya</taxon>
        <taxon>Ascomycota</taxon>
        <taxon>Pezizomycotina</taxon>
        <taxon>Dothideomycetes</taxon>
        <taxon>Pleosporomycetidae</taxon>
        <taxon>Pleosporales</taxon>
        <taxon>Corynesporascaceae</taxon>
        <taxon>Corynespora</taxon>
    </lineage>
</organism>
<dbReference type="Pfam" id="PF00795">
    <property type="entry name" value="CN_hydrolase"/>
    <property type="match status" value="1"/>
</dbReference>
<dbReference type="InterPro" id="IPR036526">
    <property type="entry name" value="C-N_Hydrolase_sf"/>
</dbReference>
<dbReference type="AlphaFoldDB" id="A0A2T2N859"/>
<reference evidence="7 8" key="1">
    <citation type="journal article" date="2018" name="Front. Microbiol.">
        <title>Genome-Wide Analysis of Corynespora cassiicola Leaf Fall Disease Putative Effectors.</title>
        <authorList>
            <person name="Lopez D."/>
            <person name="Ribeiro S."/>
            <person name="Label P."/>
            <person name="Fumanal B."/>
            <person name="Venisse J.S."/>
            <person name="Kohler A."/>
            <person name="de Oliveira R.R."/>
            <person name="Labutti K."/>
            <person name="Lipzen A."/>
            <person name="Lail K."/>
            <person name="Bauer D."/>
            <person name="Ohm R.A."/>
            <person name="Barry K.W."/>
            <person name="Spatafora J."/>
            <person name="Grigoriev I.V."/>
            <person name="Martin F.M."/>
            <person name="Pujade-Renaud V."/>
        </authorList>
    </citation>
    <scope>NUCLEOTIDE SEQUENCE [LARGE SCALE GENOMIC DNA]</scope>
    <source>
        <strain evidence="7 8">Philippines</strain>
    </source>
</reference>
<feature type="chain" id="PRO_5015786670" description="nitrilase" evidence="5">
    <location>
        <begin position="21"/>
        <end position="400"/>
    </location>
</feature>
<evidence type="ECO:0000256" key="3">
    <source>
        <dbReference type="ARBA" id="ARBA00036406"/>
    </source>
</evidence>
<feature type="signal peptide" evidence="5">
    <location>
        <begin position="1"/>
        <end position="20"/>
    </location>
</feature>
<evidence type="ECO:0000256" key="4">
    <source>
        <dbReference type="ARBA" id="ARBA00039045"/>
    </source>
</evidence>
<dbReference type="SUPFAM" id="SSF56317">
    <property type="entry name" value="Carbon-nitrogen hydrolase"/>
    <property type="match status" value="1"/>
</dbReference>
<dbReference type="PROSITE" id="PS50263">
    <property type="entry name" value="CN_HYDROLASE"/>
    <property type="match status" value="1"/>
</dbReference>
<name>A0A2T2N859_CORCC</name>
<evidence type="ECO:0000313" key="7">
    <source>
        <dbReference type="EMBL" id="PSN61605.1"/>
    </source>
</evidence>
<dbReference type="EC" id="3.5.5.1" evidence="4"/>